<dbReference type="AlphaFoldDB" id="A0A0M3HMB4"/>
<name>A0A0M3HMB4_ASCLU</name>
<evidence type="ECO:0000313" key="2">
    <source>
        <dbReference type="WBParaSite" id="ALUE_0000265901-mRNA-1"/>
    </source>
</evidence>
<dbReference type="Proteomes" id="UP000036681">
    <property type="component" value="Unplaced"/>
</dbReference>
<sequence length="46" mass="5222">MILPALAILSLLILYILSYYKNVSRYPKGPVPLPLIGNLHQVCFCY</sequence>
<protein>
    <submittedName>
        <fullName evidence="2">Cytochrome P450</fullName>
    </submittedName>
</protein>
<dbReference type="WBParaSite" id="ALUE_0000265901-mRNA-1">
    <property type="protein sequence ID" value="ALUE_0000265901-mRNA-1"/>
    <property type="gene ID" value="ALUE_0000265901"/>
</dbReference>
<organism evidence="1 2">
    <name type="scientific">Ascaris lumbricoides</name>
    <name type="common">Giant roundworm</name>
    <dbReference type="NCBI Taxonomy" id="6252"/>
    <lineage>
        <taxon>Eukaryota</taxon>
        <taxon>Metazoa</taxon>
        <taxon>Ecdysozoa</taxon>
        <taxon>Nematoda</taxon>
        <taxon>Chromadorea</taxon>
        <taxon>Rhabditida</taxon>
        <taxon>Spirurina</taxon>
        <taxon>Ascaridomorpha</taxon>
        <taxon>Ascaridoidea</taxon>
        <taxon>Ascarididae</taxon>
        <taxon>Ascaris</taxon>
    </lineage>
</organism>
<reference evidence="2" key="1">
    <citation type="submission" date="2017-02" db="UniProtKB">
        <authorList>
            <consortium name="WormBaseParasite"/>
        </authorList>
    </citation>
    <scope>IDENTIFICATION</scope>
</reference>
<keyword evidence="1" id="KW-1185">Reference proteome</keyword>
<accession>A0A0M3HMB4</accession>
<proteinExistence type="predicted"/>
<evidence type="ECO:0000313" key="1">
    <source>
        <dbReference type="Proteomes" id="UP000036681"/>
    </source>
</evidence>